<evidence type="ECO:0000313" key="2">
    <source>
        <dbReference type="EMBL" id="KKL16192.1"/>
    </source>
</evidence>
<dbReference type="EMBL" id="LAZR01039764">
    <property type="protein sequence ID" value="KKL16192.1"/>
    <property type="molecule type" value="Genomic_DNA"/>
</dbReference>
<proteinExistence type="predicted"/>
<reference evidence="2" key="1">
    <citation type="journal article" date="2015" name="Nature">
        <title>Complex archaea that bridge the gap between prokaryotes and eukaryotes.</title>
        <authorList>
            <person name="Spang A."/>
            <person name="Saw J.H."/>
            <person name="Jorgensen S.L."/>
            <person name="Zaremba-Niedzwiedzka K."/>
            <person name="Martijn J."/>
            <person name="Lind A.E."/>
            <person name="van Eijk R."/>
            <person name="Schleper C."/>
            <person name="Guy L."/>
            <person name="Ettema T.J."/>
        </authorList>
    </citation>
    <scope>NUCLEOTIDE SEQUENCE</scope>
</reference>
<dbReference type="AlphaFoldDB" id="A0A0F9BQR4"/>
<name>A0A0F9BQR4_9ZZZZ</name>
<accession>A0A0F9BQR4</accession>
<keyword evidence="1" id="KW-0472">Membrane</keyword>
<protein>
    <submittedName>
        <fullName evidence="2">Uncharacterized protein</fullName>
    </submittedName>
</protein>
<feature type="non-terminal residue" evidence="2">
    <location>
        <position position="1"/>
    </location>
</feature>
<feature type="transmembrane region" description="Helical" evidence="1">
    <location>
        <begin position="19"/>
        <end position="39"/>
    </location>
</feature>
<organism evidence="2">
    <name type="scientific">marine sediment metagenome</name>
    <dbReference type="NCBI Taxonomy" id="412755"/>
    <lineage>
        <taxon>unclassified sequences</taxon>
        <taxon>metagenomes</taxon>
        <taxon>ecological metagenomes</taxon>
    </lineage>
</organism>
<keyword evidence="1" id="KW-1133">Transmembrane helix</keyword>
<gene>
    <name evidence="2" type="ORF">LCGC14_2498040</name>
</gene>
<comment type="caution">
    <text evidence="2">The sequence shown here is derived from an EMBL/GenBank/DDBJ whole genome shotgun (WGS) entry which is preliminary data.</text>
</comment>
<sequence length="53" mass="4839">GINTAIAVAAARTGAGASWGGPVAAAVAASAVIGILRAMTAKAMAGAGRGYPA</sequence>
<keyword evidence="1" id="KW-0812">Transmembrane</keyword>
<evidence type="ECO:0000256" key="1">
    <source>
        <dbReference type="SAM" id="Phobius"/>
    </source>
</evidence>